<feature type="compositionally biased region" description="Basic and acidic residues" evidence="7">
    <location>
        <begin position="254"/>
        <end position="267"/>
    </location>
</feature>
<comment type="subcellular location">
    <subcellularLocation>
        <location evidence="1">Endoplasmic reticulum membrane</location>
        <topology evidence="1">Peripheral membrane protein</topology>
    </subcellularLocation>
</comment>
<organism evidence="9 10">
    <name type="scientific">Apiospora rasikravindrae</name>
    <dbReference type="NCBI Taxonomy" id="990691"/>
    <lineage>
        <taxon>Eukaryota</taxon>
        <taxon>Fungi</taxon>
        <taxon>Dikarya</taxon>
        <taxon>Ascomycota</taxon>
        <taxon>Pezizomycotina</taxon>
        <taxon>Sordariomycetes</taxon>
        <taxon>Xylariomycetidae</taxon>
        <taxon>Amphisphaeriales</taxon>
        <taxon>Apiosporaceae</taxon>
        <taxon>Apiospora</taxon>
    </lineage>
</organism>
<accession>A0ABR1UAH3</accession>
<evidence type="ECO:0000256" key="5">
    <source>
        <dbReference type="ARBA" id="ARBA00022824"/>
    </source>
</evidence>
<evidence type="ECO:0000256" key="1">
    <source>
        <dbReference type="ARBA" id="ARBA00004406"/>
    </source>
</evidence>
<evidence type="ECO:0000256" key="2">
    <source>
        <dbReference type="ARBA" id="ARBA00007732"/>
    </source>
</evidence>
<evidence type="ECO:0000256" key="3">
    <source>
        <dbReference type="ARBA" id="ARBA00011396"/>
    </source>
</evidence>
<feature type="region of interest" description="Disordered" evidence="7">
    <location>
        <begin position="469"/>
        <end position="500"/>
    </location>
</feature>
<evidence type="ECO:0000256" key="6">
    <source>
        <dbReference type="ARBA" id="ARBA00023136"/>
    </source>
</evidence>
<comment type="similarity">
    <text evidence="2">Belongs to the ERF4 family.</text>
</comment>
<dbReference type="PANTHER" id="PTHR13254">
    <property type="entry name" value="GOLGI AUTOANTIGEN, GOLGIN SUBFAMILY A, 7"/>
    <property type="match status" value="1"/>
</dbReference>
<evidence type="ECO:0000313" key="10">
    <source>
        <dbReference type="Proteomes" id="UP001444661"/>
    </source>
</evidence>
<dbReference type="EMBL" id="JAQQWK010000001">
    <property type="protein sequence ID" value="KAK8055884.1"/>
    <property type="molecule type" value="Genomic_DNA"/>
</dbReference>
<evidence type="ECO:0000256" key="7">
    <source>
        <dbReference type="SAM" id="MobiDB-lite"/>
    </source>
</evidence>
<name>A0ABR1UAH3_9PEZI</name>
<keyword evidence="10" id="KW-1185">Reference proteome</keyword>
<evidence type="ECO:0000259" key="8">
    <source>
        <dbReference type="Pfam" id="PF10256"/>
    </source>
</evidence>
<comment type="subunit">
    <text evidence="3">Interacts with ERF2.</text>
</comment>
<dbReference type="Proteomes" id="UP001444661">
    <property type="component" value="Unassembled WGS sequence"/>
</dbReference>
<feature type="domain" description="Golgin subfamily A member 7/ERF4" evidence="8">
    <location>
        <begin position="335"/>
        <end position="459"/>
    </location>
</feature>
<keyword evidence="5" id="KW-0256">Endoplasmic reticulum</keyword>
<dbReference type="InterPro" id="IPR051371">
    <property type="entry name" value="Ras_palmitoyltransferase"/>
</dbReference>
<evidence type="ECO:0000313" key="9">
    <source>
        <dbReference type="EMBL" id="KAK8055884.1"/>
    </source>
</evidence>
<feature type="region of interest" description="Disordered" evidence="7">
    <location>
        <begin position="76"/>
        <end position="308"/>
    </location>
</feature>
<sequence>MYRNSNNIHAETPTRLNHLLIQLMLLSPRKKLNLLARTPFRPENNLLHQASLYTAEPLTQANHQQQRLVGRPAAARLWNPTNSTPRPPPRQQSPRRRRASTPPPPNVPLHHPVIAETADPRDPVGTGAGEYPLLTLPEQRQNKHPAGTRASLQIEGRASGDHRISLPRSLRHSYDGKPRLQSPPAQEAEAGPSKQRPRTDSKSKVSGLRKRGQSVTSRARAISFGLVRQDWQEDPRKTNKGKGKAIMAPSDIEESARSFSKDLERGPDSLAPRRSNDNISMPDRLGSPISSTDSSIMGDPDQPDMGEEWGPQHPCFPHLNPHVPMDSPEYAATRVIRIRRDWLLEGDLAPTFSNLYPEILDPAGITEQEFRRVIEKLNHELVPIFNPYYWRNIVDGVMGLVTGWIWDDLGLTYTKSRLKTLELWIAKWNTEMEKAIGIEDPAMAPKIVPLRRTGYMNLDIQIPDPEIAPAVTASQPNSRAGLPAEPEPAVTADHAGDAQP</sequence>
<dbReference type="Pfam" id="PF10256">
    <property type="entry name" value="Erf4"/>
    <property type="match status" value="1"/>
</dbReference>
<gene>
    <name evidence="9" type="ORF">PG993_001111</name>
</gene>
<evidence type="ECO:0000256" key="4">
    <source>
        <dbReference type="ARBA" id="ARBA00018463"/>
    </source>
</evidence>
<proteinExistence type="inferred from homology"/>
<reference evidence="9 10" key="1">
    <citation type="submission" date="2023-01" db="EMBL/GenBank/DDBJ databases">
        <title>Analysis of 21 Apiospora genomes using comparative genomics revels a genus with tremendous synthesis potential of carbohydrate active enzymes and secondary metabolites.</title>
        <authorList>
            <person name="Sorensen T."/>
        </authorList>
    </citation>
    <scope>NUCLEOTIDE SEQUENCE [LARGE SCALE GENOMIC DNA]</scope>
    <source>
        <strain evidence="9 10">CBS 33761</strain>
    </source>
</reference>
<comment type="caution">
    <text evidence="9">The sequence shown here is derived from an EMBL/GenBank/DDBJ whole genome shotgun (WGS) entry which is preliminary data.</text>
</comment>
<dbReference type="PANTHER" id="PTHR13254:SF0">
    <property type="entry name" value="GOLGIN SUBFAMILY A MEMBER 7_ERF4 DOMAIN-CONTAINING PROTEIN"/>
    <property type="match status" value="1"/>
</dbReference>
<protein>
    <recommendedName>
        <fullName evidence="4">Ras modification protein ERF4</fullName>
    </recommendedName>
</protein>
<keyword evidence="6" id="KW-0472">Membrane</keyword>
<dbReference type="InterPro" id="IPR019383">
    <property type="entry name" value="Golgin_A_7/ERF4"/>
</dbReference>